<dbReference type="EMBL" id="CP000816">
    <property type="protein sequence ID" value="ABU82556.1"/>
    <property type="molecule type" value="Genomic_DNA"/>
</dbReference>
<evidence type="ECO:0000313" key="2">
    <source>
        <dbReference type="Proteomes" id="UP000000262"/>
    </source>
</evidence>
<evidence type="ECO:0000313" key="1">
    <source>
        <dbReference type="EMBL" id="ABU82556.1"/>
    </source>
</evidence>
<name>A8ACA4_IGNH4</name>
<proteinExistence type="predicted"/>
<dbReference type="HOGENOM" id="CLU_2079509_0_0_2"/>
<reference evidence="1 2" key="1">
    <citation type="journal article" date="2008" name="Genome Biol.">
        <title>A genomic analysis of the archaeal system Ignicoccus hospitalis-Nanoarchaeum equitans.</title>
        <authorList>
            <person name="Podar M."/>
            <person name="Anderson I."/>
            <person name="Makarova K.S."/>
            <person name="Elkins J.G."/>
            <person name="Ivanova N."/>
            <person name="Wall M.A."/>
            <person name="Lykidis A."/>
            <person name="Mavromatis K."/>
            <person name="Sun H."/>
            <person name="Hudson M.E."/>
            <person name="Chen W."/>
            <person name="Deciu C."/>
            <person name="Hutchison D."/>
            <person name="Eads J.R."/>
            <person name="Anderson A."/>
            <person name="Fernandes F."/>
            <person name="Szeto E."/>
            <person name="Lapidus A."/>
            <person name="Kyrpides N.C."/>
            <person name="Saier M.H.Jr."/>
            <person name="Richardson P.M."/>
            <person name="Rachel R."/>
            <person name="Huber H."/>
            <person name="Eisen J.A."/>
            <person name="Koonin E.V."/>
            <person name="Keller M."/>
            <person name="Stetter K.O."/>
        </authorList>
    </citation>
    <scope>NUCLEOTIDE SEQUENCE [LARGE SCALE GENOMIC DNA]</scope>
    <source>
        <strain evidence="2">KIN4/I / DSM 18386 / JCM 14125</strain>
    </source>
</reference>
<dbReference type="OrthoDB" id="15117at2157"/>
<dbReference type="GeneID" id="5562161"/>
<dbReference type="STRING" id="453591.Igni_1380"/>
<dbReference type="eggNOG" id="arCOG09417">
    <property type="taxonomic scope" value="Archaea"/>
</dbReference>
<protein>
    <submittedName>
        <fullName evidence="1">Putative nitrate reductase, subunit D</fullName>
    </submittedName>
</protein>
<keyword evidence="2" id="KW-1185">Reference proteome</keyword>
<accession>A8ACA4</accession>
<dbReference type="RefSeq" id="WP_012123520.1">
    <property type="nucleotide sequence ID" value="NC_009776.1"/>
</dbReference>
<sequence>MPFATGFFLVAPNYRGTEEYARIASQLRELGFEIYETDNPAYLIFYVEAPDVKSLERVIKTGETIEGVAKAFVVWGFLADDDARRELEEMLERGEISLSDEARKYFEDLLRSL</sequence>
<dbReference type="AlphaFoldDB" id="A8ACA4"/>
<dbReference type="Proteomes" id="UP000000262">
    <property type="component" value="Chromosome"/>
</dbReference>
<gene>
    <name evidence="1" type="ordered locus">Igni_1380</name>
</gene>
<dbReference type="KEGG" id="iho:Igni_1380"/>
<organism evidence="1 2">
    <name type="scientific">Ignicoccus hospitalis (strain KIN4/I / DSM 18386 / JCM 14125)</name>
    <dbReference type="NCBI Taxonomy" id="453591"/>
    <lineage>
        <taxon>Archaea</taxon>
        <taxon>Thermoproteota</taxon>
        <taxon>Thermoprotei</taxon>
        <taxon>Desulfurococcales</taxon>
        <taxon>Desulfurococcaceae</taxon>
        <taxon>Ignicoccus</taxon>
    </lineage>
</organism>